<dbReference type="EMBL" id="KB320724">
    <property type="protein sequence ID" value="ELW64541.1"/>
    <property type="molecule type" value="Genomic_DNA"/>
</dbReference>
<feature type="compositionally biased region" description="Polar residues" evidence="1">
    <location>
        <begin position="106"/>
        <end position="117"/>
    </location>
</feature>
<sequence length="270" mass="29204">MTAHHRVTSGTPHCRHFQQGPTQVTGPLRVMSFRLDSRWRPGPRQCSLIRAVISQNVLQFGLYWKLSEKLTSDSAEALLADSEGQCYGPDRPKPTTHPCLLPQPCHSASPQGSQRRNSAACPARSFLQSAASRHGSLRSPSPSSPGMAVPVRVWGLGQGTLHLLHPRTLLSSAAVRGRGASTLTWQVRKGQDPGPSSLHPNTWLIAGPKGASAGQEGEPRKDTWKESRSFNNTEAKTDPRRSIVGRCAVISTTPEHTANPGRPGAPRTMT</sequence>
<dbReference type="AlphaFoldDB" id="L9KP39"/>
<gene>
    <name evidence="2" type="ORF">TREES_T100014936</name>
</gene>
<dbReference type="InParanoid" id="L9KP39"/>
<feature type="region of interest" description="Disordered" evidence="1">
    <location>
        <begin position="208"/>
        <end position="270"/>
    </location>
</feature>
<feature type="compositionally biased region" description="Basic and acidic residues" evidence="1">
    <location>
        <begin position="217"/>
        <end position="228"/>
    </location>
</feature>
<name>L9KP39_TUPCH</name>
<evidence type="ECO:0000313" key="3">
    <source>
        <dbReference type="Proteomes" id="UP000011518"/>
    </source>
</evidence>
<accession>L9KP39</accession>
<protein>
    <submittedName>
        <fullName evidence="2">Uncharacterized protein</fullName>
    </submittedName>
</protein>
<feature type="region of interest" description="Disordered" evidence="1">
    <location>
        <begin position="1"/>
        <end position="21"/>
    </location>
</feature>
<feature type="region of interest" description="Disordered" evidence="1">
    <location>
        <begin position="86"/>
        <end position="123"/>
    </location>
</feature>
<proteinExistence type="predicted"/>
<evidence type="ECO:0000313" key="2">
    <source>
        <dbReference type="EMBL" id="ELW64541.1"/>
    </source>
</evidence>
<reference evidence="3" key="2">
    <citation type="journal article" date="2013" name="Nat. Commun.">
        <title>Genome of the Chinese tree shrew.</title>
        <authorList>
            <person name="Fan Y."/>
            <person name="Huang Z.Y."/>
            <person name="Cao C.C."/>
            <person name="Chen C.S."/>
            <person name="Chen Y.X."/>
            <person name="Fan D.D."/>
            <person name="He J."/>
            <person name="Hou H.L."/>
            <person name="Hu L."/>
            <person name="Hu X.T."/>
            <person name="Jiang X.T."/>
            <person name="Lai R."/>
            <person name="Lang Y.S."/>
            <person name="Liang B."/>
            <person name="Liao S.G."/>
            <person name="Mu D."/>
            <person name="Ma Y.Y."/>
            <person name="Niu Y.Y."/>
            <person name="Sun X.Q."/>
            <person name="Xia J.Q."/>
            <person name="Xiao J."/>
            <person name="Xiong Z.Q."/>
            <person name="Xu L."/>
            <person name="Yang L."/>
            <person name="Zhang Y."/>
            <person name="Zhao W."/>
            <person name="Zhao X.D."/>
            <person name="Zheng Y.T."/>
            <person name="Zhou J.M."/>
            <person name="Zhu Y.B."/>
            <person name="Zhang G.J."/>
            <person name="Wang J."/>
            <person name="Yao Y.G."/>
        </authorList>
    </citation>
    <scope>NUCLEOTIDE SEQUENCE [LARGE SCALE GENOMIC DNA]</scope>
</reference>
<evidence type="ECO:0000256" key="1">
    <source>
        <dbReference type="SAM" id="MobiDB-lite"/>
    </source>
</evidence>
<reference evidence="3" key="1">
    <citation type="submission" date="2012-07" db="EMBL/GenBank/DDBJ databases">
        <title>Genome of the Chinese tree shrew, a rising model animal genetically related to primates.</title>
        <authorList>
            <person name="Zhang G."/>
            <person name="Fan Y."/>
            <person name="Yao Y."/>
            <person name="Huang Z."/>
        </authorList>
    </citation>
    <scope>NUCLEOTIDE SEQUENCE [LARGE SCALE GENOMIC DNA]</scope>
</reference>
<dbReference type="Proteomes" id="UP000011518">
    <property type="component" value="Unassembled WGS sequence"/>
</dbReference>
<organism evidence="2 3">
    <name type="scientific">Tupaia chinensis</name>
    <name type="common">Chinese tree shrew</name>
    <name type="synonym">Tupaia belangeri chinensis</name>
    <dbReference type="NCBI Taxonomy" id="246437"/>
    <lineage>
        <taxon>Eukaryota</taxon>
        <taxon>Metazoa</taxon>
        <taxon>Chordata</taxon>
        <taxon>Craniata</taxon>
        <taxon>Vertebrata</taxon>
        <taxon>Euteleostomi</taxon>
        <taxon>Mammalia</taxon>
        <taxon>Eutheria</taxon>
        <taxon>Euarchontoglires</taxon>
        <taxon>Scandentia</taxon>
        <taxon>Tupaiidae</taxon>
        <taxon>Tupaia</taxon>
    </lineage>
</organism>
<keyword evidence="3" id="KW-1185">Reference proteome</keyword>